<protein>
    <submittedName>
        <fullName evidence="1">Uncharacterized protein</fullName>
    </submittedName>
</protein>
<keyword evidence="2" id="KW-1185">Reference proteome</keyword>
<evidence type="ECO:0000313" key="1">
    <source>
        <dbReference type="EMBL" id="GIK03915.1"/>
    </source>
</evidence>
<proteinExistence type="predicted"/>
<dbReference type="Proteomes" id="UP000710440">
    <property type="component" value="Unassembled WGS sequence"/>
</dbReference>
<accession>A0A9P3BX58</accession>
<name>A0A9P3BX58_ASPVI</name>
<organism evidence="1 2">
    <name type="scientific">Aspergillus viridinutans</name>
    <dbReference type="NCBI Taxonomy" id="75553"/>
    <lineage>
        <taxon>Eukaryota</taxon>
        <taxon>Fungi</taxon>
        <taxon>Dikarya</taxon>
        <taxon>Ascomycota</taxon>
        <taxon>Pezizomycotina</taxon>
        <taxon>Eurotiomycetes</taxon>
        <taxon>Eurotiomycetidae</taxon>
        <taxon>Eurotiales</taxon>
        <taxon>Aspergillaceae</taxon>
        <taxon>Aspergillus</taxon>
        <taxon>Aspergillus subgen. Fumigati</taxon>
    </lineage>
</organism>
<dbReference type="OrthoDB" id="4520678at2759"/>
<dbReference type="RefSeq" id="XP_043127101.1">
    <property type="nucleotide sequence ID" value="XM_043271166.1"/>
</dbReference>
<dbReference type="AlphaFoldDB" id="A0A9P3BX58"/>
<gene>
    <name evidence="1" type="ORF">Aspvir_007990</name>
</gene>
<dbReference type="GeneID" id="66935972"/>
<dbReference type="Gene3D" id="3.20.20.140">
    <property type="entry name" value="Metal-dependent hydrolases"/>
    <property type="match status" value="1"/>
</dbReference>
<evidence type="ECO:0000313" key="2">
    <source>
        <dbReference type="Proteomes" id="UP000710440"/>
    </source>
</evidence>
<reference evidence="1 2" key="1">
    <citation type="submission" date="2021-02" db="EMBL/GenBank/DDBJ databases">
        <title>Pan-genome distribution and transcriptional activeness of fungal secondary metabolism genes in Aspergillus section Fumigati.</title>
        <authorList>
            <person name="Takahashi H."/>
            <person name="Umemura M."/>
            <person name="Ninomiya A."/>
            <person name="Kusuya Y."/>
            <person name="Urayama S."/>
            <person name="Shimizu M."/>
            <person name="Watanabe A."/>
            <person name="Kamei K."/>
            <person name="Yaguchi T."/>
            <person name="Hagiwara D."/>
        </authorList>
    </citation>
    <scope>NUCLEOTIDE SEQUENCE [LARGE SCALE GENOMIC DNA]</scope>
    <source>
        <strain evidence="1 2">IFM 47045</strain>
    </source>
</reference>
<dbReference type="SUPFAM" id="SSF51556">
    <property type="entry name" value="Metallo-dependent hydrolases"/>
    <property type="match status" value="1"/>
</dbReference>
<dbReference type="InterPro" id="IPR032466">
    <property type="entry name" value="Metal_Hydrolase"/>
</dbReference>
<sequence>MLGKIALEEAFALPRFEEKTRWWASLFSTDPETHVKEITDITKIRIEHADKHGVGYQILSYTAPGVQDIWDAKEAQALAVEINDYIAEKIKANPDRFGAFAWPLVLLCRSKSRRRRT</sequence>
<comment type="caution">
    <text evidence="1">The sequence shown here is derived from an EMBL/GenBank/DDBJ whole genome shotgun (WGS) entry which is preliminary data.</text>
</comment>
<dbReference type="EMBL" id="BOPL01000006">
    <property type="protein sequence ID" value="GIK03915.1"/>
    <property type="molecule type" value="Genomic_DNA"/>
</dbReference>